<reference evidence="4" key="1">
    <citation type="submission" date="2012-12" db="EMBL/GenBank/DDBJ databases">
        <authorList>
            <person name="Hellsten U."/>
            <person name="Grimwood J."/>
            <person name="Chapman J.A."/>
            <person name="Shapiro H."/>
            <person name="Aerts A."/>
            <person name="Otillar R.P."/>
            <person name="Terry A.Y."/>
            <person name="Boore J.L."/>
            <person name="Simakov O."/>
            <person name="Marletaz F."/>
            <person name="Cho S.-J."/>
            <person name="Edsinger-Gonzales E."/>
            <person name="Havlak P."/>
            <person name="Kuo D.-H."/>
            <person name="Larsson T."/>
            <person name="Lv J."/>
            <person name="Arendt D."/>
            <person name="Savage R."/>
            <person name="Osoegawa K."/>
            <person name="de Jong P."/>
            <person name="Lindberg D.R."/>
            <person name="Seaver E.C."/>
            <person name="Weisblat D.A."/>
            <person name="Putnam N.H."/>
            <person name="Grigoriev I.V."/>
            <person name="Rokhsar D.S."/>
        </authorList>
    </citation>
    <scope>NUCLEOTIDE SEQUENCE</scope>
</reference>
<sequence length="847" mass="95169">MADCWVNSADGDLISLMESLPYGIQPFIEDFNHDQHIYASSPQQESMFFSSADYLPDDLMNLQSEEIYDYNSVINLAPLSESYYPFVSDVFKTTYGDVLNVSPNNLNSTASYVDVIDIDFDIGNQLQLERADDSINTSLDNLNISLLLDDNQLNFFNGFKDSTPELDNGTQPLPKLPEQGFEAADGYALLDILEREIQASVYPQDELIDICKEDKVPLKLEHEAPKPAESGSSTEALQKNMIQVTQPNNINHAETIVSGSCSNVIANSERITNKKDKSESVSKNKTEINRTKKCSESKEDTNERLKRVIAKLQAKNQSAEKIRKMKEKAKELSQKIEQQRTMKLKNNCQPQINDHLQDHGYSNNIKKNDPEKKSVKIDNRESGFSVNKTKISNSLPKAENLSQKISQTNKTSDKKMHKSEKSFTHLKKHSKKQKQDDSQKDNNGKLALAQNAAPVILCSAINNPQKMASILKISRFNSSSTKATSDGINSLKQIESVSLNNNINLSKSDVNLSNNLPKSHSPTKDLTSKSPMLNEEVLQIPAPSCFVPDMMQEVVIDYNGNPVSELSSASSKVKKKITISDYKMRLPLRNLGENNKPKNLMECDQVVEYDYSMTVDHNYHKSFHRAPKEASENPRQNNDSKLSVLQPLNIHNNDDGNFATRTDAKDASTTQCNDDNFRARKRLRDVVDDSFKNDIQKASLESTLVSQFAAELQKRRKLKDNKKINAFNSKRTFYATSEQIDQDDEEGEIKSGCSSPEIISDTESSSSESSDGCSSGRSRYNSPYRSDESPSHQAGRSSKNRSRYRSRSKSRSRNRSACASGSSRSHSRSTQRSCSRSSNNRFFVLLK</sequence>
<dbReference type="InParanoid" id="T1F089"/>
<feature type="compositionally biased region" description="Polar residues" evidence="1">
    <location>
        <begin position="382"/>
        <end position="410"/>
    </location>
</feature>
<feature type="compositionally biased region" description="Low complexity" evidence="1">
    <location>
        <begin position="815"/>
        <end position="840"/>
    </location>
</feature>
<feature type="compositionally biased region" description="Basic residues" evidence="1">
    <location>
        <begin position="798"/>
        <end position="814"/>
    </location>
</feature>
<protein>
    <submittedName>
        <fullName evidence="2 3">Uncharacterized protein</fullName>
    </submittedName>
</protein>
<dbReference type="EMBL" id="KB095959">
    <property type="protein sequence ID" value="ESO09201.1"/>
    <property type="molecule type" value="Genomic_DNA"/>
</dbReference>
<reference evidence="2 4" key="2">
    <citation type="journal article" date="2013" name="Nature">
        <title>Insights into bilaterian evolution from three spiralian genomes.</title>
        <authorList>
            <person name="Simakov O."/>
            <person name="Marletaz F."/>
            <person name="Cho S.J."/>
            <person name="Edsinger-Gonzales E."/>
            <person name="Havlak P."/>
            <person name="Hellsten U."/>
            <person name="Kuo D.H."/>
            <person name="Larsson T."/>
            <person name="Lv J."/>
            <person name="Arendt D."/>
            <person name="Savage R."/>
            <person name="Osoegawa K."/>
            <person name="de Jong P."/>
            <person name="Grimwood J."/>
            <person name="Chapman J.A."/>
            <person name="Shapiro H."/>
            <person name="Aerts A."/>
            <person name="Otillar R.P."/>
            <person name="Terry A.Y."/>
            <person name="Boore J.L."/>
            <person name="Grigoriev I.V."/>
            <person name="Lindberg D.R."/>
            <person name="Seaver E.C."/>
            <person name="Weisblat D.A."/>
            <person name="Putnam N.H."/>
            <person name="Rokhsar D.S."/>
        </authorList>
    </citation>
    <scope>NUCLEOTIDE SEQUENCE</scope>
</reference>
<dbReference type="Proteomes" id="UP000015101">
    <property type="component" value="Unassembled WGS sequence"/>
</dbReference>
<dbReference type="RefSeq" id="XP_009012294.1">
    <property type="nucleotide sequence ID" value="XM_009014046.1"/>
</dbReference>
<feature type="region of interest" description="Disordered" evidence="1">
    <location>
        <begin position="650"/>
        <end position="671"/>
    </location>
</feature>
<accession>T1F089</accession>
<feature type="compositionally biased region" description="Basic and acidic residues" evidence="1">
    <location>
        <begin position="366"/>
        <end position="381"/>
    </location>
</feature>
<evidence type="ECO:0000313" key="3">
    <source>
        <dbReference type="EnsemblMetazoa" id="HelroP168160"/>
    </source>
</evidence>
<feature type="compositionally biased region" description="Basic and acidic residues" evidence="1">
    <location>
        <begin position="433"/>
        <end position="442"/>
    </location>
</feature>
<feature type="region of interest" description="Disordered" evidence="1">
    <location>
        <begin position="735"/>
        <end position="840"/>
    </location>
</feature>
<evidence type="ECO:0000313" key="2">
    <source>
        <dbReference type="EMBL" id="ESO09201.1"/>
    </source>
</evidence>
<feature type="region of interest" description="Disordered" evidence="1">
    <location>
        <begin position="346"/>
        <end position="442"/>
    </location>
</feature>
<keyword evidence="4" id="KW-1185">Reference proteome</keyword>
<feature type="region of interest" description="Disordered" evidence="1">
    <location>
        <begin position="274"/>
        <end position="300"/>
    </location>
</feature>
<feature type="compositionally biased region" description="Polar residues" evidence="1">
    <location>
        <begin position="346"/>
        <end position="365"/>
    </location>
</feature>
<feature type="compositionally biased region" description="Basic and acidic residues" evidence="1">
    <location>
        <begin position="411"/>
        <end position="423"/>
    </location>
</feature>
<dbReference type="HOGENOM" id="CLU_336595_0_0_1"/>
<organism evidence="3 4">
    <name type="scientific">Helobdella robusta</name>
    <name type="common">Californian leech</name>
    <dbReference type="NCBI Taxonomy" id="6412"/>
    <lineage>
        <taxon>Eukaryota</taxon>
        <taxon>Metazoa</taxon>
        <taxon>Spiralia</taxon>
        <taxon>Lophotrochozoa</taxon>
        <taxon>Annelida</taxon>
        <taxon>Clitellata</taxon>
        <taxon>Hirudinea</taxon>
        <taxon>Rhynchobdellida</taxon>
        <taxon>Glossiphoniidae</taxon>
        <taxon>Helobdella</taxon>
    </lineage>
</organism>
<evidence type="ECO:0000256" key="1">
    <source>
        <dbReference type="SAM" id="MobiDB-lite"/>
    </source>
</evidence>
<name>T1F089_HELRO</name>
<feature type="compositionally biased region" description="Low complexity" evidence="1">
    <location>
        <begin position="754"/>
        <end position="779"/>
    </location>
</feature>
<gene>
    <name evidence="3" type="primary">20202239</name>
    <name evidence="2" type="ORF">HELRODRAFT_168160</name>
</gene>
<dbReference type="KEGG" id="hro:HELRODRAFT_168160"/>
<dbReference type="GeneID" id="20202239"/>
<dbReference type="AlphaFoldDB" id="T1F089"/>
<proteinExistence type="predicted"/>
<dbReference type="CTD" id="20202239"/>
<evidence type="ECO:0000313" key="4">
    <source>
        <dbReference type="Proteomes" id="UP000015101"/>
    </source>
</evidence>
<reference evidence="3" key="3">
    <citation type="submission" date="2015-06" db="UniProtKB">
        <authorList>
            <consortium name="EnsemblMetazoa"/>
        </authorList>
    </citation>
    <scope>IDENTIFICATION</scope>
</reference>
<dbReference type="EnsemblMetazoa" id="HelroT168160">
    <property type="protein sequence ID" value="HelroP168160"/>
    <property type="gene ID" value="HelroG168160"/>
</dbReference>
<dbReference type="EMBL" id="AMQM01002911">
    <property type="status" value="NOT_ANNOTATED_CDS"/>
    <property type="molecule type" value="Genomic_DNA"/>
</dbReference>